<gene>
    <name evidence="3" type="ORF">BM524_15890</name>
</gene>
<dbReference type="InterPro" id="IPR001296">
    <property type="entry name" value="Glyco_trans_1"/>
</dbReference>
<name>A0AAC9NT06_9ALTE</name>
<feature type="domain" description="Glycosyltransferase subfamily 4-like N-terminal" evidence="2">
    <location>
        <begin position="21"/>
        <end position="180"/>
    </location>
</feature>
<dbReference type="GO" id="GO:0016758">
    <property type="term" value="F:hexosyltransferase activity"/>
    <property type="evidence" value="ECO:0007669"/>
    <property type="project" value="TreeGrafter"/>
</dbReference>
<dbReference type="Pfam" id="PF00534">
    <property type="entry name" value="Glycos_transf_1"/>
    <property type="match status" value="1"/>
</dbReference>
<proteinExistence type="predicted"/>
<evidence type="ECO:0000313" key="4">
    <source>
        <dbReference type="Proteomes" id="UP000182101"/>
    </source>
</evidence>
<feature type="domain" description="Glycosyl transferase family 1" evidence="1">
    <location>
        <begin position="205"/>
        <end position="366"/>
    </location>
</feature>
<dbReference type="SUPFAM" id="SSF53756">
    <property type="entry name" value="UDP-Glycosyltransferase/glycogen phosphorylase"/>
    <property type="match status" value="1"/>
</dbReference>
<dbReference type="Pfam" id="PF13579">
    <property type="entry name" value="Glyco_trans_4_4"/>
    <property type="match status" value="1"/>
</dbReference>
<dbReference type="Proteomes" id="UP000182101">
    <property type="component" value="Chromosome"/>
</dbReference>
<dbReference type="PANTHER" id="PTHR45947:SF3">
    <property type="entry name" value="SULFOQUINOVOSYL TRANSFERASE SQD2"/>
    <property type="match status" value="1"/>
</dbReference>
<dbReference type="AlphaFoldDB" id="A0AAC9NT06"/>
<evidence type="ECO:0000259" key="2">
    <source>
        <dbReference type="Pfam" id="PF13579"/>
    </source>
</evidence>
<evidence type="ECO:0000313" key="3">
    <source>
        <dbReference type="EMBL" id="APD91156.1"/>
    </source>
</evidence>
<reference evidence="3 4" key="1">
    <citation type="submission" date="2016-11" db="EMBL/GenBank/DDBJ databases">
        <title>Networking in microbes: conjugative elements and plasmids in the genus Alteromonas.</title>
        <authorList>
            <person name="Lopez-Perez M."/>
            <person name="Ramon-Marco N."/>
            <person name="Rodriguez-Valera F."/>
        </authorList>
    </citation>
    <scope>NUCLEOTIDE SEQUENCE [LARGE SCALE GENOMIC DNA]</scope>
    <source>
        <strain evidence="3 4">CP48</strain>
    </source>
</reference>
<protein>
    <submittedName>
        <fullName evidence="3">Glycosyltransferase WbuB</fullName>
    </submittedName>
</protein>
<dbReference type="InterPro" id="IPR050194">
    <property type="entry name" value="Glycosyltransferase_grp1"/>
</dbReference>
<dbReference type="Gene3D" id="3.40.50.2000">
    <property type="entry name" value="Glycogen Phosphorylase B"/>
    <property type="match status" value="2"/>
</dbReference>
<sequence>MKILMFSFYYAPDLCAGSFRMAALVDQLKRLPGVELEIITTMPNRYSTFKSEALPFEQHQNVTVHRVPLPSHQSGMIDQIKAFYTYFKAAIHLTKGKQYDLVFGTSSRLFTAFLSAWVAKSKKLPLYLDVRDIFVDTIKDVLSPKIVWFMKPLLSLVEKFSFSKAEHINLVSKGFKPYFEKRYPKPSYSYFTNGIDSEFLDISESPKETKNSEAINVLYAGNIGEGQGLQTIIPDLAKIAGEKYHFKIIGDGGRKVQLEKACDGIKNIVLVPPVSRQELVDEYLAADVLFLHLNDYPAFKKVLPSKLFEYGAMGKPILAGVQGYAADFLNEHLSNCEVFTPNEAEQGFKALLALEINNTERPEFIQKFARTNIMREMSISIAATGQA</sequence>
<evidence type="ECO:0000259" key="1">
    <source>
        <dbReference type="Pfam" id="PF00534"/>
    </source>
</evidence>
<accession>A0AAC9NT06</accession>
<dbReference type="PANTHER" id="PTHR45947">
    <property type="entry name" value="SULFOQUINOVOSYL TRANSFERASE SQD2"/>
    <property type="match status" value="1"/>
</dbReference>
<organism evidence="3 4">
    <name type="scientific">Alteromonas mediterranea</name>
    <dbReference type="NCBI Taxonomy" id="314275"/>
    <lineage>
        <taxon>Bacteria</taxon>
        <taxon>Pseudomonadati</taxon>
        <taxon>Pseudomonadota</taxon>
        <taxon>Gammaproteobacteria</taxon>
        <taxon>Alteromonadales</taxon>
        <taxon>Alteromonadaceae</taxon>
        <taxon>Alteromonas/Salinimonas group</taxon>
        <taxon>Alteromonas</taxon>
    </lineage>
</organism>
<dbReference type="CDD" id="cd03794">
    <property type="entry name" value="GT4_WbuB-like"/>
    <property type="match status" value="1"/>
</dbReference>
<dbReference type="EMBL" id="CP018024">
    <property type="protein sequence ID" value="APD91156.1"/>
    <property type="molecule type" value="Genomic_DNA"/>
</dbReference>
<dbReference type="InterPro" id="IPR028098">
    <property type="entry name" value="Glyco_trans_4-like_N"/>
</dbReference>